<gene>
    <name evidence="6" type="ordered locus">BLASA_2290</name>
</gene>
<proteinExistence type="inferred from homology"/>
<dbReference type="InterPro" id="IPR028082">
    <property type="entry name" value="Peripla_BP_I"/>
</dbReference>
<dbReference type="Pfam" id="PF13458">
    <property type="entry name" value="Peripla_BP_6"/>
    <property type="match status" value="1"/>
</dbReference>
<dbReference type="SUPFAM" id="SSF53822">
    <property type="entry name" value="Periplasmic binding protein-like I"/>
    <property type="match status" value="2"/>
</dbReference>
<reference evidence="6 7" key="1">
    <citation type="journal article" date="2012" name="J. Bacteriol.">
        <title>Genome Sequence of Blastococcus saxobsidens DD2, a Stone-Inhabiting Bacterium.</title>
        <authorList>
            <person name="Chouaia B."/>
            <person name="Crotti E."/>
            <person name="Brusetti L."/>
            <person name="Daffonchio D."/>
            <person name="Essoussi I."/>
            <person name="Nouioui I."/>
            <person name="Sbissi I."/>
            <person name="Ghodhbane-Gtari F."/>
            <person name="Gtari M."/>
            <person name="Vacherie B."/>
            <person name="Barbe V."/>
            <person name="Medigue C."/>
            <person name="Gury J."/>
            <person name="Pujic P."/>
            <person name="Normand P."/>
        </authorList>
    </citation>
    <scope>NUCLEOTIDE SEQUENCE [LARGE SCALE GENOMIC DNA]</scope>
    <source>
        <strain evidence="6 7">DD2</strain>
    </source>
</reference>
<dbReference type="CDD" id="cd06346">
    <property type="entry name" value="PBP1_ABC_ligand_binding-like"/>
    <property type="match status" value="1"/>
</dbReference>
<evidence type="ECO:0000313" key="6">
    <source>
        <dbReference type="EMBL" id="CCG03195.1"/>
    </source>
</evidence>
<accession>H6RUM8</accession>
<name>H6RUM8_BLASD</name>
<evidence type="ECO:0000256" key="4">
    <source>
        <dbReference type="SAM" id="SignalP"/>
    </source>
</evidence>
<dbReference type="InterPro" id="IPR028081">
    <property type="entry name" value="Leu-bd"/>
</dbReference>
<feature type="domain" description="Leucine-binding protein" evidence="5">
    <location>
        <begin position="225"/>
        <end position="439"/>
    </location>
</feature>
<evidence type="ECO:0000313" key="7">
    <source>
        <dbReference type="Proteomes" id="UP000007517"/>
    </source>
</evidence>
<dbReference type="PANTHER" id="PTHR30483:SF6">
    <property type="entry name" value="PERIPLASMIC BINDING PROTEIN OF ABC TRANSPORTER FOR NATURAL AMINO ACIDS"/>
    <property type="match status" value="1"/>
</dbReference>
<organism evidence="6 7">
    <name type="scientific">Blastococcus saxobsidens (strain DD2)</name>
    <dbReference type="NCBI Taxonomy" id="1146883"/>
    <lineage>
        <taxon>Bacteria</taxon>
        <taxon>Bacillati</taxon>
        <taxon>Actinomycetota</taxon>
        <taxon>Actinomycetes</taxon>
        <taxon>Geodermatophilales</taxon>
        <taxon>Geodermatophilaceae</taxon>
        <taxon>Blastococcus</taxon>
    </lineage>
</organism>
<dbReference type="OrthoDB" id="7337537at2"/>
<dbReference type="PROSITE" id="PS51257">
    <property type="entry name" value="PROKAR_LIPOPROTEIN"/>
    <property type="match status" value="1"/>
</dbReference>
<evidence type="ECO:0000259" key="5">
    <source>
        <dbReference type="Pfam" id="PF13458"/>
    </source>
</evidence>
<feature type="chain" id="PRO_5038987510" evidence="4">
    <location>
        <begin position="25"/>
        <end position="447"/>
    </location>
</feature>
<protein>
    <submittedName>
        <fullName evidence="6">ABC-type branched-chain amino acid transport system, Extracellular ligand-binding receptor</fullName>
    </submittedName>
</protein>
<dbReference type="Proteomes" id="UP000007517">
    <property type="component" value="Chromosome"/>
</dbReference>
<keyword evidence="6" id="KW-0675">Receptor</keyword>
<feature type="signal peptide" evidence="4">
    <location>
        <begin position="1"/>
        <end position="24"/>
    </location>
</feature>
<reference evidence="7" key="2">
    <citation type="submission" date="2012-02" db="EMBL/GenBank/DDBJ databases">
        <title>Complete genome sequence of Blastococcus saxobsidens strain DD2.</title>
        <authorList>
            <person name="Genoscope."/>
        </authorList>
    </citation>
    <scope>NUCLEOTIDE SEQUENCE [LARGE SCALE GENOMIC DNA]</scope>
    <source>
        <strain evidence="7">DD2</strain>
    </source>
</reference>
<evidence type="ECO:0000256" key="3">
    <source>
        <dbReference type="SAM" id="MobiDB-lite"/>
    </source>
</evidence>
<comment type="similarity">
    <text evidence="1">Belongs to the leucine-binding protein family.</text>
</comment>
<dbReference type="InterPro" id="IPR051010">
    <property type="entry name" value="BCAA_transport"/>
</dbReference>
<keyword evidence="7" id="KW-1185">Reference proteome</keyword>
<dbReference type="HOGENOM" id="CLU_038455_0_0_11"/>
<evidence type="ECO:0000256" key="1">
    <source>
        <dbReference type="ARBA" id="ARBA00010062"/>
    </source>
</evidence>
<dbReference type="AlphaFoldDB" id="H6RUM8"/>
<dbReference type="EMBL" id="FO117623">
    <property type="protein sequence ID" value="CCG03195.1"/>
    <property type="molecule type" value="Genomic_DNA"/>
</dbReference>
<sequence length="447" mass="45515">MRTGKNARGIAVTGAALLALTACGGGDEGGTPAAEGGDGGGGEKLVNVYGTDGNMGNALGESFTTEGALAGMSGTTPLTSLSSDFTDRLMAIDPNLQDFNYAGETYDAIIVSALAALLAGSTEPTEFAPYINGVTFGGEACEDFASCKSIIDAGGNPDYNGVSGPLAFTEPGEPAVASFGILQFGEDNQIDSDATEFELAGDEDAAASDEGPAPAPPGTTSDDPLVIGTLLPLTGNLAFLGPPEVAGARLAVQEINDSGGVLGQPVQLVEGDSGDASTDTASQTVDRLLQQNVDVIVGAASSGVSLTVIDAITRAGVVQFSPANTSDQFTTYDDNGLYFRTAPPDTLQARALSDLIINDGNNTVGIMALNDPYGTGLMENTVENLQAAGLSEDSIQTLTYDPQAANFDSEIQQMVEFNPDALVVIGFEESARIIEGLNAEGIGPARD</sequence>
<feature type="region of interest" description="Disordered" evidence="3">
    <location>
        <begin position="202"/>
        <end position="223"/>
    </location>
</feature>
<dbReference type="Gene3D" id="3.40.50.2300">
    <property type="match status" value="2"/>
</dbReference>
<dbReference type="eggNOG" id="COG0683">
    <property type="taxonomic scope" value="Bacteria"/>
</dbReference>
<dbReference type="KEGG" id="bsd:BLASA_2290"/>
<dbReference type="STRING" id="1146883.BLASA_2290"/>
<keyword evidence="2 4" id="KW-0732">Signal</keyword>
<dbReference type="PANTHER" id="PTHR30483">
    <property type="entry name" value="LEUCINE-SPECIFIC-BINDING PROTEIN"/>
    <property type="match status" value="1"/>
</dbReference>
<evidence type="ECO:0000256" key="2">
    <source>
        <dbReference type="ARBA" id="ARBA00022729"/>
    </source>
</evidence>